<evidence type="ECO:0000256" key="6">
    <source>
        <dbReference type="ARBA" id="ARBA00023251"/>
    </source>
</evidence>
<comment type="catalytic activity">
    <reaction evidence="1">
        <text>a beta-lactam + H2O = a substituted beta-amino acid</text>
        <dbReference type="Rhea" id="RHEA:20401"/>
        <dbReference type="ChEBI" id="CHEBI:15377"/>
        <dbReference type="ChEBI" id="CHEBI:35627"/>
        <dbReference type="ChEBI" id="CHEBI:140347"/>
        <dbReference type="EC" id="3.5.2.6"/>
    </reaction>
</comment>
<gene>
    <name evidence="8" type="primary">blaOXA</name>
</gene>
<dbReference type="RefSeq" id="WP_002893358.1">
    <property type="nucleotide sequence ID" value="NG_049734.1"/>
</dbReference>
<evidence type="ECO:0000256" key="3">
    <source>
        <dbReference type="ARBA" id="ARBA00012865"/>
    </source>
</evidence>
<dbReference type="NCBIfam" id="NF012161">
    <property type="entry name" value="bla_class_D_main"/>
    <property type="match status" value="1"/>
</dbReference>
<dbReference type="NCBIfam" id="NF000463">
    <property type="entry name" value="blaOXA_Campylobacter"/>
    <property type="match status" value="1"/>
</dbReference>
<accession>A0A0G2UH54</accession>
<dbReference type="SUPFAM" id="SSF56601">
    <property type="entry name" value="beta-lactamase/transpeptidase-like"/>
    <property type="match status" value="1"/>
</dbReference>
<organism evidence="8">
    <name type="scientific">Campylobacter jejuni</name>
    <dbReference type="NCBI Taxonomy" id="197"/>
    <lineage>
        <taxon>Bacteria</taxon>
        <taxon>Pseudomonadati</taxon>
        <taxon>Campylobacterota</taxon>
        <taxon>Epsilonproteobacteria</taxon>
        <taxon>Campylobacterales</taxon>
        <taxon>Campylobacteraceae</taxon>
        <taxon>Campylobacter</taxon>
    </lineage>
</organism>
<feature type="domain" description="Penicillin-binding protein transpeptidase" evidence="7">
    <location>
        <begin position="27"/>
        <end position="242"/>
    </location>
</feature>
<evidence type="ECO:0000256" key="1">
    <source>
        <dbReference type="ARBA" id="ARBA00001526"/>
    </source>
</evidence>
<dbReference type="AlphaFoldDB" id="A0A0G2UH54"/>
<evidence type="ECO:0000256" key="5">
    <source>
        <dbReference type="ARBA" id="ARBA00022801"/>
    </source>
</evidence>
<dbReference type="InterPro" id="IPR050515">
    <property type="entry name" value="Beta-lactam/transpept"/>
</dbReference>
<dbReference type="InterPro" id="IPR001460">
    <property type="entry name" value="PCN-bd_Tpept"/>
</dbReference>
<dbReference type="GO" id="GO:0008800">
    <property type="term" value="F:beta-lactamase activity"/>
    <property type="evidence" value="ECO:0007669"/>
    <property type="project" value="UniProtKB-EC"/>
</dbReference>
<dbReference type="InterPro" id="IPR012338">
    <property type="entry name" value="Beta-lactam/transpept-like"/>
</dbReference>
<protein>
    <recommendedName>
        <fullName evidence="3">beta-lactamase</fullName>
        <ecNumber evidence="3">3.5.2.6</ecNumber>
    </recommendedName>
</protein>
<dbReference type="NCBIfam" id="NF000461">
    <property type="entry name" value="blaOXA-184_like"/>
    <property type="match status" value="1"/>
</dbReference>
<dbReference type="GO" id="GO:0046677">
    <property type="term" value="P:response to antibiotic"/>
    <property type="evidence" value="ECO:0007669"/>
    <property type="project" value="UniProtKB-KW"/>
</dbReference>
<dbReference type="PANTHER" id="PTHR30627">
    <property type="entry name" value="PEPTIDOGLYCAN D,D-TRANSPEPTIDASE"/>
    <property type="match status" value="1"/>
</dbReference>
<dbReference type="GO" id="GO:0008658">
    <property type="term" value="F:penicillin binding"/>
    <property type="evidence" value="ECO:0007669"/>
    <property type="project" value="InterPro"/>
</dbReference>
<keyword evidence="5" id="KW-0378">Hydrolase</keyword>
<sequence length="249" mass="28731">MKKIILFLWILNFAFGQDKILEDFFKDYNTSGIFIIFDGKNYASNDFQRAKQTFSPASTFKIFNALIALDNGVVKDTKEIFYHYKGEKVFLPSWKQDASLSSAIKRSQVPAFKELARKIGLKTMQESLNKLSYGNAKISKIDTFWLDNSLQISAKNQADLLFKLSQNSLPFSKKSQEEVKKLLLFKENKIQKIYAKTGFNDNINLAWIVGFVKTKNKILSFALNVDIKHIKNIKIREELLEKYLAIITN</sequence>
<dbReference type="EC" id="3.5.2.6" evidence="3"/>
<dbReference type="Gene3D" id="3.40.710.10">
    <property type="entry name" value="DD-peptidase/beta-lactamase superfamily"/>
    <property type="match status" value="1"/>
</dbReference>
<keyword evidence="6" id="KW-0046">Antibiotic resistance</keyword>
<proteinExistence type="inferred from homology"/>
<dbReference type="KEGG" id="ag:AKI29910"/>
<dbReference type="EMBL" id="KR061498">
    <property type="protein sequence ID" value="AKI29910.1"/>
    <property type="molecule type" value="Genomic_DNA"/>
</dbReference>
<evidence type="ECO:0000313" key="8">
    <source>
        <dbReference type="EMBL" id="AKI29910.1"/>
    </source>
</evidence>
<evidence type="ECO:0000259" key="7">
    <source>
        <dbReference type="Pfam" id="PF00905"/>
    </source>
</evidence>
<comment type="similarity">
    <text evidence="2">Belongs to the class-D beta-lactamase family.</text>
</comment>
<evidence type="ECO:0000256" key="2">
    <source>
        <dbReference type="ARBA" id="ARBA00007898"/>
    </source>
</evidence>
<dbReference type="GO" id="GO:0005886">
    <property type="term" value="C:plasma membrane"/>
    <property type="evidence" value="ECO:0007669"/>
    <property type="project" value="TreeGrafter"/>
</dbReference>
<reference evidence="8" key="1">
    <citation type="submission" date="2015-04" db="EMBL/GenBank/DDBJ databases">
        <title>Oxacillinases of Campylobacter.</title>
        <authorList>
            <person name="Lopes B.S."/>
            <person name="Forbes K.J."/>
        </authorList>
    </citation>
    <scope>NUCLEOTIDE SEQUENCE</scope>
    <source>
        <strain evidence="8">7F06_11</strain>
    </source>
</reference>
<dbReference type="Pfam" id="PF00905">
    <property type="entry name" value="Transpeptidase"/>
    <property type="match status" value="1"/>
</dbReference>
<keyword evidence="4" id="KW-0732">Signal</keyword>
<dbReference type="PANTHER" id="PTHR30627:SF6">
    <property type="entry name" value="BETA-LACTAMASE YBXI-RELATED"/>
    <property type="match status" value="1"/>
</dbReference>
<name>A0A0G2UH54_CAMJU</name>
<dbReference type="CARD" id="ARO:3003605">
    <property type="molecule name" value="OXA-449"/>
    <property type="mechanism identifier" value="ARO:0001004"/>
    <property type="mechanism name" value="antibiotic inactivation"/>
</dbReference>
<dbReference type="GO" id="GO:0071555">
    <property type="term" value="P:cell wall organization"/>
    <property type="evidence" value="ECO:0007669"/>
    <property type="project" value="TreeGrafter"/>
</dbReference>
<evidence type="ECO:0000256" key="4">
    <source>
        <dbReference type="ARBA" id="ARBA00022729"/>
    </source>
</evidence>